<dbReference type="RefSeq" id="WP_239073127.1">
    <property type="nucleotide sequence ID" value="NZ_BOOX01000003.1"/>
</dbReference>
<gene>
    <name evidence="1" type="ORF">CLV28_0772</name>
</gene>
<reference evidence="1 2" key="1">
    <citation type="submission" date="2017-11" db="EMBL/GenBank/DDBJ databases">
        <title>Genomic Encyclopedia of Archaeal and Bacterial Type Strains, Phase II (KMG-II): From Individual Species to Whole Genera.</title>
        <authorList>
            <person name="Goeker M."/>
        </authorList>
    </citation>
    <scope>NUCLEOTIDE SEQUENCE [LARGE SCALE GENOMIC DNA]</scope>
    <source>
        <strain evidence="1 2">DSM 25478</strain>
    </source>
</reference>
<evidence type="ECO:0000313" key="2">
    <source>
        <dbReference type="Proteomes" id="UP000231693"/>
    </source>
</evidence>
<dbReference type="InterPro" id="IPR049790">
    <property type="entry name" value="Rv3655c/TadE"/>
</dbReference>
<accession>A0A2M9D028</accession>
<dbReference type="EMBL" id="PGFE01000001">
    <property type="protein sequence ID" value="PJJ77551.1"/>
    <property type="molecule type" value="Genomic_DNA"/>
</dbReference>
<comment type="caution">
    <text evidence="1">The sequence shown here is derived from an EMBL/GenBank/DDBJ whole genome shotgun (WGS) entry which is preliminary data.</text>
</comment>
<organism evidence="1 2">
    <name type="scientific">Sediminihabitans luteus</name>
    <dbReference type="NCBI Taxonomy" id="1138585"/>
    <lineage>
        <taxon>Bacteria</taxon>
        <taxon>Bacillati</taxon>
        <taxon>Actinomycetota</taxon>
        <taxon>Actinomycetes</taxon>
        <taxon>Micrococcales</taxon>
        <taxon>Cellulomonadaceae</taxon>
        <taxon>Sediminihabitans</taxon>
    </lineage>
</organism>
<sequence>MTAELALGLPVVVVVLAAVLMLVAAATAQMRCADAARAAARSVALGEDAAVQHDVVARVAGAGATSSTRSDGDWVTVRVEAPVVGWLSAVPLTASAEAVARAEP</sequence>
<dbReference type="NCBIfam" id="NF041390">
    <property type="entry name" value="TadE_Rv3655c"/>
    <property type="match status" value="1"/>
</dbReference>
<evidence type="ECO:0008006" key="3">
    <source>
        <dbReference type="Google" id="ProtNLM"/>
    </source>
</evidence>
<keyword evidence="2" id="KW-1185">Reference proteome</keyword>
<proteinExistence type="predicted"/>
<dbReference type="AlphaFoldDB" id="A0A2M9D028"/>
<evidence type="ECO:0000313" key="1">
    <source>
        <dbReference type="EMBL" id="PJJ77551.1"/>
    </source>
</evidence>
<dbReference type="Proteomes" id="UP000231693">
    <property type="component" value="Unassembled WGS sequence"/>
</dbReference>
<name>A0A2M9D028_9CELL</name>
<protein>
    <recommendedName>
        <fullName evidence="3">TadE-like protein</fullName>
    </recommendedName>
</protein>